<dbReference type="OrthoDB" id="196672at2"/>
<sequence>MKNMHLHNHRPREGGTHTADKLWELIDHFCIDDPDAAFPFSCKLARENNWSRDFTGSAIAEYKRFIYLCCISPTGASPSYIIDQVWHLHLQYTVNYWEEFCGKILGRSIHHHPSRGGPSETEKHGHWRNSTLLLYEKTFGESPPQAIWSESPPVATPTWLSRLKKFFSSGFPLSCFLLLTASSILLTGCRSGALTSMAFLFGFFMISRVIAQLAADNPSRKKDEHGHTTGNGSSCSGGSSGCSSGCSGGGCGGGCGGCGGGGCGGGGCGS</sequence>
<accession>A0A9Q5GQA0</accession>
<keyword evidence="2" id="KW-1133">Transmembrane helix</keyword>
<evidence type="ECO:0000256" key="1">
    <source>
        <dbReference type="SAM" id="MobiDB-lite"/>
    </source>
</evidence>
<keyword evidence="2" id="KW-0812">Transmembrane</keyword>
<evidence type="ECO:0000256" key="2">
    <source>
        <dbReference type="SAM" id="Phobius"/>
    </source>
</evidence>
<proteinExistence type="predicted"/>
<feature type="transmembrane region" description="Helical" evidence="2">
    <location>
        <begin position="166"/>
        <end position="186"/>
    </location>
</feature>
<dbReference type="EMBL" id="RIAR02000001">
    <property type="protein sequence ID" value="NSL86767.1"/>
    <property type="molecule type" value="Genomic_DNA"/>
</dbReference>
<keyword evidence="2" id="KW-0472">Membrane</keyword>
<keyword evidence="4" id="KW-1185">Reference proteome</keyword>
<reference evidence="3" key="1">
    <citation type="submission" date="2020-05" db="EMBL/GenBank/DDBJ databases">
        <title>Chitinophaga laudate sp. nov., isolated from a tropical peat swamp.</title>
        <authorList>
            <person name="Goh C.B.S."/>
            <person name="Lee M.S."/>
            <person name="Parimannan S."/>
            <person name="Pasbakhsh P."/>
            <person name="Yule C.M."/>
            <person name="Rajandas H."/>
            <person name="Loke S."/>
            <person name="Croft L."/>
            <person name="Tan J.B.L."/>
        </authorList>
    </citation>
    <scope>NUCLEOTIDE SEQUENCE</scope>
    <source>
        <strain evidence="3">Mgbs1</strain>
    </source>
</reference>
<evidence type="ECO:0000313" key="4">
    <source>
        <dbReference type="Proteomes" id="UP000281028"/>
    </source>
</evidence>
<name>A0A9Q5GQA0_9BACT</name>
<evidence type="ECO:0000313" key="3">
    <source>
        <dbReference type="EMBL" id="NSL86767.1"/>
    </source>
</evidence>
<feature type="transmembrane region" description="Helical" evidence="2">
    <location>
        <begin position="192"/>
        <end position="211"/>
    </location>
</feature>
<feature type="region of interest" description="Disordered" evidence="1">
    <location>
        <begin position="219"/>
        <end position="239"/>
    </location>
</feature>
<protein>
    <recommendedName>
        <fullName evidence="5">TIGR04222 domain-containing membrane protein</fullName>
    </recommendedName>
</protein>
<comment type="caution">
    <text evidence="3">The sequence shown here is derived from an EMBL/GenBank/DDBJ whole genome shotgun (WGS) entry which is preliminary data.</text>
</comment>
<gene>
    <name evidence="3" type="ORF">ECE50_007995</name>
</gene>
<dbReference type="Proteomes" id="UP000281028">
    <property type="component" value="Unassembled WGS sequence"/>
</dbReference>
<dbReference type="AlphaFoldDB" id="A0A9Q5GQA0"/>
<organism evidence="3 4">
    <name type="scientific">Chitinophaga solisilvae</name>
    <dbReference type="NCBI Taxonomy" id="1233460"/>
    <lineage>
        <taxon>Bacteria</taxon>
        <taxon>Pseudomonadati</taxon>
        <taxon>Bacteroidota</taxon>
        <taxon>Chitinophagia</taxon>
        <taxon>Chitinophagales</taxon>
        <taxon>Chitinophagaceae</taxon>
        <taxon>Chitinophaga</taxon>
    </lineage>
</organism>
<evidence type="ECO:0008006" key="5">
    <source>
        <dbReference type="Google" id="ProtNLM"/>
    </source>
</evidence>